<evidence type="ECO:0000313" key="2">
    <source>
        <dbReference type="Proteomes" id="UP001054945"/>
    </source>
</evidence>
<comment type="caution">
    <text evidence="1">The sequence shown here is derived from an EMBL/GenBank/DDBJ whole genome shotgun (WGS) entry which is preliminary data.</text>
</comment>
<dbReference type="Proteomes" id="UP001054945">
    <property type="component" value="Unassembled WGS sequence"/>
</dbReference>
<proteinExistence type="predicted"/>
<sequence>MIQRYLTEKDLRAPLEMLLFDCMNILDKKNILICGKTNHMCIGANMIRFLAHGNPILESIGSIVYPEDVPSEIIDEIFELIKAEKPLRALSELWIKAEVGKISAFKNIVQDSKKDKWSGLRKQIFTM</sequence>
<evidence type="ECO:0008006" key="3">
    <source>
        <dbReference type="Google" id="ProtNLM"/>
    </source>
</evidence>
<protein>
    <recommendedName>
        <fullName evidence="3">Isochorismatase-like domain-containing protein</fullName>
    </recommendedName>
</protein>
<name>A0AAV4UE87_CAEEX</name>
<organism evidence="1 2">
    <name type="scientific">Caerostris extrusa</name>
    <name type="common">Bark spider</name>
    <name type="synonym">Caerostris bankana</name>
    <dbReference type="NCBI Taxonomy" id="172846"/>
    <lineage>
        <taxon>Eukaryota</taxon>
        <taxon>Metazoa</taxon>
        <taxon>Ecdysozoa</taxon>
        <taxon>Arthropoda</taxon>
        <taxon>Chelicerata</taxon>
        <taxon>Arachnida</taxon>
        <taxon>Araneae</taxon>
        <taxon>Araneomorphae</taxon>
        <taxon>Entelegynae</taxon>
        <taxon>Araneoidea</taxon>
        <taxon>Araneidae</taxon>
        <taxon>Caerostris</taxon>
    </lineage>
</organism>
<gene>
    <name evidence="1" type="primary">AVEN_215168_1</name>
    <name evidence="1" type="ORF">CEXT_135321</name>
</gene>
<dbReference type="AlphaFoldDB" id="A0AAV4UE87"/>
<accession>A0AAV4UE87</accession>
<evidence type="ECO:0000313" key="1">
    <source>
        <dbReference type="EMBL" id="GIY56140.1"/>
    </source>
</evidence>
<reference evidence="1 2" key="1">
    <citation type="submission" date="2021-06" db="EMBL/GenBank/DDBJ databases">
        <title>Caerostris extrusa draft genome.</title>
        <authorList>
            <person name="Kono N."/>
            <person name="Arakawa K."/>
        </authorList>
    </citation>
    <scope>NUCLEOTIDE SEQUENCE [LARGE SCALE GENOMIC DNA]</scope>
</reference>
<dbReference type="EMBL" id="BPLR01012734">
    <property type="protein sequence ID" value="GIY56140.1"/>
    <property type="molecule type" value="Genomic_DNA"/>
</dbReference>
<keyword evidence="2" id="KW-1185">Reference proteome</keyword>